<feature type="transmembrane region" description="Helical" evidence="9">
    <location>
        <begin position="186"/>
        <end position="210"/>
    </location>
</feature>
<organism evidence="10 11">
    <name type="scientific">Parablautia intestinalis</name>
    <dbReference type="NCBI Taxonomy" id="2320100"/>
    <lineage>
        <taxon>Bacteria</taxon>
        <taxon>Bacillati</taxon>
        <taxon>Bacillota</taxon>
        <taxon>Clostridia</taxon>
        <taxon>Lachnospirales</taxon>
        <taxon>Lachnospiraceae</taxon>
        <taxon>Parablautia</taxon>
    </lineage>
</organism>
<keyword evidence="3" id="KW-0813">Transport</keyword>
<evidence type="ECO:0000256" key="3">
    <source>
        <dbReference type="ARBA" id="ARBA00022448"/>
    </source>
</evidence>
<proteinExistence type="inferred from homology"/>
<comment type="subcellular location">
    <subcellularLocation>
        <location evidence="1">Cell membrane</location>
        <topology evidence="1">Multi-pass membrane protein</topology>
    </subcellularLocation>
</comment>
<feature type="compositionally biased region" description="Basic and acidic residues" evidence="8">
    <location>
        <begin position="430"/>
        <end position="449"/>
    </location>
</feature>
<keyword evidence="5 9" id="KW-0812">Transmembrane</keyword>
<evidence type="ECO:0000256" key="2">
    <source>
        <dbReference type="ARBA" id="ARBA00009773"/>
    </source>
</evidence>
<evidence type="ECO:0000313" key="11">
    <source>
        <dbReference type="Proteomes" id="UP000280696"/>
    </source>
</evidence>
<evidence type="ECO:0000256" key="9">
    <source>
        <dbReference type="SAM" id="Phobius"/>
    </source>
</evidence>
<dbReference type="EMBL" id="RAYQ01000004">
    <property type="protein sequence ID" value="RKI92760.1"/>
    <property type="molecule type" value="Genomic_DNA"/>
</dbReference>
<evidence type="ECO:0000256" key="7">
    <source>
        <dbReference type="ARBA" id="ARBA00023136"/>
    </source>
</evidence>
<dbReference type="Proteomes" id="UP000280696">
    <property type="component" value="Unassembled WGS sequence"/>
</dbReference>
<protein>
    <submittedName>
        <fullName evidence="10">AI-2E family transporter</fullName>
    </submittedName>
</protein>
<evidence type="ECO:0000256" key="5">
    <source>
        <dbReference type="ARBA" id="ARBA00022692"/>
    </source>
</evidence>
<dbReference type="PANTHER" id="PTHR21716:SF53">
    <property type="entry name" value="PERMEASE PERM-RELATED"/>
    <property type="match status" value="1"/>
</dbReference>
<dbReference type="OrthoDB" id="9793390at2"/>
<sequence length="449" mass="50647">MKIKFNKRYLHIGFTAFAVVAASICFYYLVFHGDRFSAQVNAFFKVISPVMYGIIFAYLMTPMVNGIERNCLIPLFGWKGKTITNKQKKYMRMLSILLTILIVGCLIYGFFSILIPNIVKSIKSISYQFPYYVQNLSSWSTEFLADNPDIEKMVISFLDTYSEEFTNYLNNSIVPQMETLLKHVSLSLISVLKVLWNFIIGVVISIYVLFSKENFAGQAKKLIFALLSTKTANQFIKDVRFISDTFIGFIGGKIIDSIIIGFICFAGTSILNMPYALLVSVIVGVTNIIPFFGPYLGAIPSAILILMVNPLKCLYFILFILVLQQVDGNLIGPKILGQSTGLSGFWVIFSITVFGGFMGVFGMIIGVPLFAVFYAFLRRFANHLLRKRGLPVETKEYLNVEYINENAVFVPKEDLSRDSRKNAFFNLGKGTEDSNAKKTKDSKKEGEQQ</sequence>
<dbReference type="GO" id="GO:0005886">
    <property type="term" value="C:plasma membrane"/>
    <property type="evidence" value="ECO:0007669"/>
    <property type="project" value="UniProtKB-SubCell"/>
</dbReference>
<feature type="transmembrane region" description="Helical" evidence="9">
    <location>
        <begin position="12"/>
        <end position="30"/>
    </location>
</feature>
<reference evidence="10 11" key="1">
    <citation type="submission" date="2018-09" db="EMBL/GenBank/DDBJ databases">
        <title>Murine metabolic-syndrome-specific gut microbial biobank.</title>
        <authorList>
            <person name="Liu C."/>
        </authorList>
    </citation>
    <scope>NUCLEOTIDE SEQUENCE [LARGE SCALE GENOMIC DNA]</scope>
    <source>
        <strain evidence="10 11">0.1xD8-82</strain>
    </source>
</reference>
<dbReference type="InterPro" id="IPR002549">
    <property type="entry name" value="AI-2E-like"/>
</dbReference>
<dbReference type="Pfam" id="PF01594">
    <property type="entry name" value="AI-2E_transport"/>
    <property type="match status" value="1"/>
</dbReference>
<feature type="transmembrane region" description="Helical" evidence="9">
    <location>
        <begin position="275"/>
        <end position="296"/>
    </location>
</feature>
<evidence type="ECO:0000256" key="1">
    <source>
        <dbReference type="ARBA" id="ARBA00004651"/>
    </source>
</evidence>
<name>A0A3A9AMF8_9FIRM</name>
<evidence type="ECO:0000256" key="6">
    <source>
        <dbReference type="ARBA" id="ARBA00022989"/>
    </source>
</evidence>
<evidence type="ECO:0000313" key="10">
    <source>
        <dbReference type="EMBL" id="RKI92760.1"/>
    </source>
</evidence>
<keyword evidence="11" id="KW-1185">Reference proteome</keyword>
<accession>A0A3A9AMF8</accession>
<evidence type="ECO:0000256" key="4">
    <source>
        <dbReference type="ARBA" id="ARBA00022475"/>
    </source>
</evidence>
<feature type="transmembrane region" description="Helical" evidence="9">
    <location>
        <begin position="246"/>
        <end position="269"/>
    </location>
</feature>
<dbReference type="AlphaFoldDB" id="A0A3A9AMF8"/>
<comment type="caution">
    <text evidence="10">The sequence shown here is derived from an EMBL/GenBank/DDBJ whole genome shotgun (WGS) entry which is preliminary data.</text>
</comment>
<keyword evidence="7 9" id="KW-0472">Membrane</keyword>
<feature type="transmembrane region" description="Helical" evidence="9">
    <location>
        <begin position="303"/>
        <end position="324"/>
    </location>
</feature>
<feature type="transmembrane region" description="Helical" evidence="9">
    <location>
        <begin position="344"/>
        <end position="377"/>
    </location>
</feature>
<feature type="transmembrane region" description="Helical" evidence="9">
    <location>
        <begin position="96"/>
        <end position="119"/>
    </location>
</feature>
<dbReference type="PANTHER" id="PTHR21716">
    <property type="entry name" value="TRANSMEMBRANE PROTEIN"/>
    <property type="match status" value="1"/>
</dbReference>
<comment type="similarity">
    <text evidence="2">Belongs to the autoinducer-2 exporter (AI-2E) (TC 2.A.86) family.</text>
</comment>
<feature type="region of interest" description="Disordered" evidence="8">
    <location>
        <begin position="425"/>
        <end position="449"/>
    </location>
</feature>
<keyword evidence="6 9" id="KW-1133">Transmembrane helix</keyword>
<gene>
    <name evidence="10" type="ORF">D7V94_05400</name>
</gene>
<dbReference type="GO" id="GO:0055085">
    <property type="term" value="P:transmembrane transport"/>
    <property type="evidence" value="ECO:0007669"/>
    <property type="project" value="TreeGrafter"/>
</dbReference>
<dbReference type="RefSeq" id="WP_120467567.1">
    <property type="nucleotide sequence ID" value="NZ_RAYQ01000004.1"/>
</dbReference>
<keyword evidence="4" id="KW-1003">Cell membrane</keyword>
<evidence type="ECO:0000256" key="8">
    <source>
        <dbReference type="SAM" id="MobiDB-lite"/>
    </source>
</evidence>